<dbReference type="InterPro" id="IPR050464">
    <property type="entry name" value="Zeta_carotene_desat/Oxidored"/>
</dbReference>
<accession>A0A7W6PCB6</accession>
<dbReference type="EMBL" id="JACIDZ010000011">
    <property type="protein sequence ID" value="MBB4123267.1"/>
    <property type="molecule type" value="Genomic_DNA"/>
</dbReference>
<evidence type="ECO:0000259" key="4">
    <source>
        <dbReference type="Pfam" id="PF01593"/>
    </source>
</evidence>
<dbReference type="Proteomes" id="UP000530571">
    <property type="component" value="Unassembled WGS sequence"/>
</dbReference>
<proteinExistence type="predicted"/>
<evidence type="ECO:0000256" key="3">
    <source>
        <dbReference type="PIRSR" id="PIRSR601613-1"/>
    </source>
</evidence>
<dbReference type="PANTHER" id="PTHR42923:SF46">
    <property type="entry name" value="AMINE OXIDASE"/>
    <property type="match status" value="1"/>
</dbReference>
<comment type="caution">
    <text evidence="5">The sequence shown here is derived from an EMBL/GenBank/DDBJ whole genome shotgun (WGS) entry which is preliminary data.</text>
</comment>
<dbReference type="PANTHER" id="PTHR42923">
    <property type="entry name" value="PROTOPORPHYRINOGEN OXIDASE"/>
    <property type="match status" value="1"/>
</dbReference>
<evidence type="ECO:0000313" key="6">
    <source>
        <dbReference type="Proteomes" id="UP000530571"/>
    </source>
</evidence>
<dbReference type="InterPro" id="IPR036188">
    <property type="entry name" value="FAD/NAD-bd_sf"/>
</dbReference>
<dbReference type="SUPFAM" id="SSF51905">
    <property type="entry name" value="FAD/NAD(P)-binding domain"/>
    <property type="match status" value="1"/>
</dbReference>
<evidence type="ECO:0000256" key="1">
    <source>
        <dbReference type="ARBA" id="ARBA00001974"/>
    </source>
</evidence>
<dbReference type="GO" id="GO:0004729">
    <property type="term" value="F:oxygen-dependent protoporphyrinogen oxidase activity"/>
    <property type="evidence" value="ECO:0007669"/>
    <property type="project" value="UniProtKB-EC"/>
</dbReference>
<keyword evidence="2 5" id="KW-0560">Oxidoreductase</keyword>
<comment type="cofactor">
    <cofactor evidence="1">
        <name>FAD</name>
        <dbReference type="ChEBI" id="CHEBI:57692"/>
    </cofactor>
</comment>
<gene>
    <name evidence="5" type="ORF">GGR30_003210</name>
</gene>
<protein>
    <submittedName>
        <fullName evidence="5">Oxygen-dependent protoporphyrinogen oxidase</fullName>
        <ecNumber evidence="5">1.3.3.4</ecNumber>
    </submittedName>
</protein>
<keyword evidence="6" id="KW-1185">Reference proteome</keyword>
<sequence length="456" mass="48320">MARSAGAKAVPGAHIHDVIIVGGGIAGLSAAWRLRDRDILVLEAGDRPGGRICSVDGDNGVMNFGAHMFGGPGTIVGDLCCALGLSLRPIDAGLMAIALKGRLRLKGRAELLPFLLPLAPAARLSLIKAGLGLRLGSGKAAAMLRRTADEPWPEMTRQRLDFAGAETLAERLGCLHPQAALIIRAITERCGGDPSGISAGHGLRSFANVWSSTSPGFHLVGGSSRLPEALAERLGRRLRLQTPVRHVERGEGSLEVRVDGKGAETVRHFARTVILATPATQTRTIMPALRSSVKAALGEIRYGPFLSVALNTAEQAPGRLERTYAVSTPDSAFGVLFNQSVNRFSLAGHEKGGSLMMFAGAARAEKLMQLGDDEIASRFAGDLRKLLPELIPAGAPVVKRWPLGAPYAFTGRAALQPALTQSLERIALAGDYLEFPNMEAAIRSGNEAADRVLRWL</sequence>
<feature type="binding site" evidence="3">
    <location>
        <begin position="43"/>
        <end position="44"/>
    </location>
    <ligand>
        <name>FAD</name>
        <dbReference type="ChEBI" id="CHEBI:57692"/>
    </ligand>
</feature>
<dbReference type="PRINTS" id="PR00757">
    <property type="entry name" value="AMINEOXDASEF"/>
</dbReference>
<dbReference type="Pfam" id="PF01593">
    <property type="entry name" value="Amino_oxidase"/>
    <property type="match status" value="1"/>
</dbReference>
<dbReference type="InterPro" id="IPR002937">
    <property type="entry name" value="Amino_oxidase"/>
</dbReference>
<name>A0A7W6PCB6_9HYPH</name>
<dbReference type="InterPro" id="IPR001613">
    <property type="entry name" value="Flavin_amine_oxidase"/>
</dbReference>
<feature type="binding site" evidence="3">
    <location>
        <position position="244"/>
    </location>
    <ligand>
        <name>FAD</name>
        <dbReference type="ChEBI" id="CHEBI:57692"/>
    </ligand>
</feature>
<feature type="domain" description="Amine oxidase" evidence="4">
    <location>
        <begin position="25"/>
        <end position="453"/>
    </location>
</feature>
<reference evidence="5 6" key="1">
    <citation type="submission" date="2020-08" db="EMBL/GenBank/DDBJ databases">
        <title>Genomic Encyclopedia of Type Strains, Phase IV (KMG-IV): sequencing the most valuable type-strain genomes for metagenomic binning, comparative biology and taxonomic classification.</title>
        <authorList>
            <person name="Goeker M."/>
        </authorList>
    </citation>
    <scope>NUCLEOTIDE SEQUENCE [LARGE SCALE GENOMIC DNA]</scope>
    <source>
        <strain evidence="5 6">DSM 28101</strain>
    </source>
</reference>
<dbReference type="EC" id="1.3.3.4" evidence="5"/>
<feature type="binding site" evidence="3">
    <location>
        <position position="358"/>
    </location>
    <ligand>
        <name>substrate</name>
    </ligand>
</feature>
<dbReference type="Gene3D" id="3.50.50.60">
    <property type="entry name" value="FAD/NAD(P)-binding domain"/>
    <property type="match status" value="1"/>
</dbReference>
<dbReference type="RefSeq" id="WP_183488073.1">
    <property type="nucleotide sequence ID" value="NZ_JACIDZ010000011.1"/>
</dbReference>
<evidence type="ECO:0000256" key="2">
    <source>
        <dbReference type="ARBA" id="ARBA00023002"/>
    </source>
</evidence>
<organism evidence="5 6">
    <name type="scientific">Martelella radicis</name>
    <dbReference type="NCBI Taxonomy" id="1397476"/>
    <lineage>
        <taxon>Bacteria</taxon>
        <taxon>Pseudomonadati</taxon>
        <taxon>Pseudomonadota</taxon>
        <taxon>Alphaproteobacteria</taxon>
        <taxon>Hyphomicrobiales</taxon>
        <taxon>Aurantimonadaceae</taxon>
        <taxon>Martelella</taxon>
    </lineage>
</organism>
<dbReference type="AlphaFoldDB" id="A0A7W6PCB6"/>
<evidence type="ECO:0000313" key="5">
    <source>
        <dbReference type="EMBL" id="MBB4123267.1"/>
    </source>
</evidence>